<dbReference type="Pfam" id="PF01370">
    <property type="entry name" value="Epimerase"/>
    <property type="match status" value="1"/>
</dbReference>
<dbReference type="Proteomes" id="UP000190135">
    <property type="component" value="Unassembled WGS sequence"/>
</dbReference>
<reference evidence="5 6" key="1">
    <citation type="submission" date="2017-02" db="EMBL/GenBank/DDBJ databases">
        <authorList>
            <person name="Peterson S.W."/>
        </authorList>
    </citation>
    <scope>NUCLEOTIDE SEQUENCE [LARGE SCALE GENOMIC DNA]</scope>
    <source>
        <strain evidence="5 6">USBA 369</strain>
    </source>
</reference>
<dbReference type="PANTHER" id="PTHR43103:SF5">
    <property type="entry name" value="4-EPIMERASE, PUTATIVE (AFU_ORTHOLOGUE AFUA_7G00360)-RELATED"/>
    <property type="match status" value="1"/>
</dbReference>
<sequence length="270" mass="29228">MQRVLITGAAGRLGRVLRAGLARPDRILRLTDIADLGLASVNEELHQVDATDLEAVLPLMDGVDVVVHLAAYPEEAAWERIFPLNYALNYAVLEAAHRAGVKRFVFASSVQAVGFHPLADMIDQSARPRPSGYYGVSKVSGEALASVYADKHGMSVGCVRVASFEPRPTDARMLSTWLSHQDGVHLFERCIQAPDHHYYVVYGVSANTRARVDNSHVAWLGYEPRSNAEDYAHEVLLHGDALGPLARVTQGGGACDVGFSGDAGKTLRAD</sequence>
<feature type="domain" description="NAD-dependent epimerase/dehydratase" evidence="4">
    <location>
        <begin position="4"/>
        <end position="177"/>
    </location>
</feature>
<dbReference type="RefSeq" id="WP_078709483.1">
    <property type="nucleotide sequence ID" value="NZ_FUXL01000012.1"/>
</dbReference>
<keyword evidence="2" id="KW-0560">Oxidoreductase</keyword>
<evidence type="ECO:0000313" key="6">
    <source>
        <dbReference type="Proteomes" id="UP000190135"/>
    </source>
</evidence>
<evidence type="ECO:0000259" key="4">
    <source>
        <dbReference type="Pfam" id="PF01370"/>
    </source>
</evidence>
<dbReference type="PANTHER" id="PTHR43103">
    <property type="entry name" value="NUCLEOSIDE-DIPHOSPHATE-SUGAR EPIMERASE"/>
    <property type="match status" value="1"/>
</dbReference>
<dbReference type="SUPFAM" id="SSF51735">
    <property type="entry name" value="NAD(P)-binding Rossmann-fold domains"/>
    <property type="match status" value="1"/>
</dbReference>
<comment type="similarity">
    <text evidence="1">Belongs to the NAD(P)-dependent epimerase/dehydratase family.</text>
</comment>
<dbReference type="InterPro" id="IPR001509">
    <property type="entry name" value="Epimerase_deHydtase"/>
</dbReference>
<accession>A0A1T4SPC3</accession>
<dbReference type="STRING" id="1365950.SAMN05428963_112102"/>
<evidence type="ECO:0000256" key="3">
    <source>
        <dbReference type="ARBA" id="ARBA00023027"/>
    </source>
</evidence>
<proteinExistence type="inferred from homology"/>
<keyword evidence="3" id="KW-0520">NAD</keyword>
<organism evidence="5 6">
    <name type="scientific">Consotaella salsifontis</name>
    <dbReference type="NCBI Taxonomy" id="1365950"/>
    <lineage>
        <taxon>Bacteria</taxon>
        <taxon>Pseudomonadati</taxon>
        <taxon>Pseudomonadota</taxon>
        <taxon>Alphaproteobacteria</taxon>
        <taxon>Hyphomicrobiales</taxon>
        <taxon>Aurantimonadaceae</taxon>
        <taxon>Consotaella</taxon>
    </lineage>
</organism>
<evidence type="ECO:0000313" key="5">
    <source>
        <dbReference type="EMBL" id="SKA30017.1"/>
    </source>
</evidence>
<dbReference type="Gene3D" id="3.40.50.720">
    <property type="entry name" value="NAD(P)-binding Rossmann-like Domain"/>
    <property type="match status" value="1"/>
</dbReference>
<protein>
    <submittedName>
        <fullName evidence="5">Uronate dehydrogenase</fullName>
    </submittedName>
</protein>
<name>A0A1T4SPC3_9HYPH</name>
<keyword evidence="6" id="KW-1185">Reference proteome</keyword>
<gene>
    <name evidence="5" type="ORF">SAMN05428963_112102</name>
</gene>
<dbReference type="InterPro" id="IPR036291">
    <property type="entry name" value="NAD(P)-bd_dom_sf"/>
</dbReference>
<evidence type="ECO:0000256" key="1">
    <source>
        <dbReference type="ARBA" id="ARBA00007637"/>
    </source>
</evidence>
<evidence type="ECO:0000256" key="2">
    <source>
        <dbReference type="ARBA" id="ARBA00023002"/>
    </source>
</evidence>
<dbReference type="EMBL" id="FUXL01000012">
    <property type="protein sequence ID" value="SKA30017.1"/>
    <property type="molecule type" value="Genomic_DNA"/>
</dbReference>
<dbReference type="GO" id="GO:0016491">
    <property type="term" value="F:oxidoreductase activity"/>
    <property type="evidence" value="ECO:0007669"/>
    <property type="project" value="UniProtKB-KW"/>
</dbReference>
<dbReference type="AlphaFoldDB" id="A0A1T4SPC3"/>